<dbReference type="RefSeq" id="WP_013807624.1">
    <property type="nucleotide sequence ID" value="NC_015564.1"/>
</dbReference>
<protein>
    <submittedName>
        <fullName evidence="2">Uncharacterized protein</fullName>
    </submittedName>
</protein>
<proteinExistence type="predicted"/>
<gene>
    <name evidence="2" type="ordered locus">AS9A_2828</name>
</gene>
<dbReference type="Gene3D" id="3.30.565.10">
    <property type="entry name" value="Histidine kinase-like ATPase, C-terminal domain"/>
    <property type="match status" value="1"/>
</dbReference>
<dbReference type="EMBL" id="CP002786">
    <property type="protein sequence ID" value="AEF41275.1"/>
    <property type="molecule type" value="Genomic_DNA"/>
</dbReference>
<dbReference type="Pfam" id="PF13589">
    <property type="entry name" value="HATPase_c_3"/>
    <property type="match status" value="1"/>
</dbReference>
<dbReference type="STRING" id="443218.AS9A_2828"/>
<dbReference type="AlphaFoldDB" id="F6EJ43"/>
<name>F6EJ43_HOYSD</name>
<dbReference type="SUPFAM" id="SSF55874">
    <property type="entry name" value="ATPase domain of HSP90 chaperone/DNA topoisomerase II/histidine kinase"/>
    <property type="match status" value="1"/>
</dbReference>
<sequence length="609" mass="67886">MTVTTSASHDIVPTSLAVKAMRDNGYKNAAYAIAELMDNSIQAEATVVELLCADLDTTIDQRTRRRLNEVAVLDNGCGMSRETLQIALQFGNGTRLGSGTAGGMGRFGMGLPSASVSQCRRVDVWSWQNGHGSALRTYLDLDEIESGNLRSVPSPKKDPIPEKWQRAADDRSFARTGTLIVWSKIDRLLWRTSKALAENSAELIGRMYREWIHDERVEIRLKSFLGNYPSKLIADQKAKPNDPLYLMSNTTCPEPFSTKPMFQPFPNPDSYEIRPKIRFRGEEHEVVVRLSLATDEARAGDSSGSRPHGRHAARNVGVSVVRAGRELELDPSWTTSYDPRERWWGVEVRFDPGLDELFGVSNNKQFARNFSEAAKLDTASLIKEYGGSISKAREALAEEEDPVEPLLELVHRIQTNIREMRKVIGAQAEGRRTRKRYGDRDSTEKTATDVTRQRQKKGFKGRSDADEAKPAEERKAELSAQFERSGHSPEQAQELAAATIDKGMKYQIDVASLEGGAFFSVQPRGGVLLVTLNLDHPAYPLLLGARDPDALPDDVDLLKEKLAAAQGGLEMMLFAWARYEDEQIVPEQKRAAQNVRHDWGRMAEGFLGA</sequence>
<reference evidence="2 3" key="1">
    <citation type="journal article" date="2011" name="J. Bacteriol.">
        <title>Complete genome sequence of Amycolicicoccus subflavus DQS3-9A1T, an actinomycete isolated from crude oil-polluted soil.</title>
        <authorList>
            <person name="Cai M."/>
            <person name="Chen W.M."/>
            <person name="Nie Y."/>
            <person name="Chi C.Q."/>
            <person name="Wang Y.N."/>
            <person name="Tang Y.Q."/>
            <person name="Li G.Y."/>
            <person name="Wu X.L."/>
        </authorList>
    </citation>
    <scope>NUCLEOTIDE SEQUENCE [LARGE SCALE GENOMIC DNA]</scope>
    <source>
        <strain evidence="3">DSM 45089 / DQS3-9A1</strain>
    </source>
</reference>
<evidence type="ECO:0000256" key="1">
    <source>
        <dbReference type="SAM" id="MobiDB-lite"/>
    </source>
</evidence>
<evidence type="ECO:0000313" key="2">
    <source>
        <dbReference type="EMBL" id="AEF41275.1"/>
    </source>
</evidence>
<dbReference type="InterPro" id="IPR036890">
    <property type="entry name" value="HATPase_C_sf"/>
</dbReference>
<keyword evidence="3" id="KW-1185">Reference proteome</keyword>
<evidence type="ECO:0000313" key="3">
    <source>
        <dbReference type="Proteomes" id="UP000009235"/>
    </source>
</evidence>
<dbReference type="HOGENOM" id="CLU_031370_0_0_11"/>
<accession>F6EJ43</accession>
<dbReference type="eggNOG" id="COG0323">
    <property type="taxonomic scope" value="Bacteria"/>
</dbReference>
<dbReference type="KEGG" id="asd:AS9A_2828"/>
<feature type="compositionally biased region" description="Basic and acidic residues" evidence="1">
    <location>
        <begin position="461"/>
        <end position="477"/>
    </location>
</feature>
<dbReference type="Proteomes" id="UP000009235">
    <property type="component" value="Chromosome"/>
</dbReference>
<feature type="region of interest" description="Disordered" evidence="1">
    <location>
        <begin position="424"/>
        <end position="492"/>
    </location>
</feature>
<feature type="compositionally biased region" description="Basic and acidic residues" evidence="1">
    <location>
        <begin position="436"/>
        <end position="447"/>
    </location>
</feature>
<organism evidence="2 3">
    <name type="scientific">Hoyosella subflava (strain DSM 45089 / JCM 17490 / NBRC 109087 / DQS3-9A1)</name>
    <name type="common">Amycolicicoccus subflavus</name>
    <dbReference type="NCBI Taxonomy" id="443218"/>
    <lineage>
        <taxon>Bacteria</taxon>
        <taxon>Bacillati</taxon>
        <taxon>Actinomycetota</taxon>
        <taxon>Actinomycetes</taxon>
        <taxon>Mycobacteriales</taxon>
        <taxon>Hoyosellaceae</taxon>
        <taxon>Hoyosella</taxon>
    </lineage>
</organism>